<feature type="domain" description="Transglutaminase-like" evidence="2">
    <location>
        <begin position="276"/>
        <end position="379"/>
    </location>
</feature>
<dbReference type="SUPFAM" id="SSF54001">
    <property type="entry name" value="Cysteine proteinases"/>
    <property type="match status" value="1"/>
</dbReference>
<proteinExistence type="predicted"/>
<reference evidence="5" key="1">
    <citation type="journal article" date="2019" name="Int. J. Syst. Evol. Microbiol.">
        <title>The Global Catalogue of Microorganisms (GCM) 10K type strain sequencing project: providing services to taxonomists for standard genome sequencing and annotation.</title>
        <authorList>
            <consortium name="The Broad Institute Genomics Platform"/>
            <consortium name="The Broad Institute Genome Sequencing Center for Infectious Disease"/>
            <person name="Wu L."/>
            <person name="Ma J."/>
        </authorList>
    </citation>
    <scope>NUCLEOTIDE SEQUENCE [LARGE SCALE GENOMIC DNA]</scope>
    <source>
        <strain evidence="5">JCM 18287</strain>
    </source>
</reference>
<dbReference type="Proteomes" id="UP001501692">
    <property type="component" value="Unassembled WGS sequence"/>
</dbReference>
<keyword evidence="1" id="KW-0732">Signal</keyword>
<evidence type="ECO:0000313" key="5">
    <source>
        <dbReference type="Proteomes" id="UP001501692"/>
    </source>
</evidence>
<gene>
    <name evidence="4" type="ORF">GCM10023315_12090</name>
</gene>
<feature type="domain" description="DUF3857" evidence="3">
    <location>
        <begin position="57"/>
        <end position="215"/>
    </location>
</feature>
<dbReference type="Gene3D" id="3.10.620.30">
    <property type="match status" value="1"/>
</dbReference>
<evidence type="ECO:0008006" key="6">
    <source>
        <dbReference type="Google" id="ProtNLM"/>
    </source>
</evidence>
<dbReference type="InterPro" id="IPR002931">
    <property type="entry name" value="Transglutaminase-like"/>
</dbReference>
<dbReference type="Pfam" id="PF12969">
    <property type="entry name" value="DUF3857"/>
    <property type="match status" value="1"/>
</dbReference>
<feature type="chain" id="PRO_5046376029" description="DUF3857 domain-containing protein" evidence="1">
    <location>
        <begin position="21"/>
        <end position="635"/>
    </location>
</feature>
<organism evidence="4 5">
    <name type="scientific">Algibacter aquimarinus</name>
    <dbReference type="NCBI Taxonomy" id="1136748"/>
    <lineage>
        <taxon>Bacteria</taxon>
        <taxon>Pseudomonadati</taxon>
        <taxon>Bacteroidota</taxon>
        <taxon>Flavobacteriia</taxon>
        <taxon>Flavobacteriales</taxon>
        <taxon>Flavobacteriaceae</taxon>
        <taxon>Algibacter</taxon>
    </lineage>
</organism>
<feature type="signal peptide" evidence="1">
    <location>
        <begin position="1"/>
        <end position="20"/>
    </location>
</feature>
<sequence length="635" mass="72871">MSPKFFLNLILLFTTSVVFSQEDLYTSFTIPEDLKQNANAVIRYSSVNIELKSWDNMEVTEKRVITVLNEGGNRNIDAYVGYDNTTKIKDLEVLVFNNFGQEIKKIRKNDFKDVSAVSGGTLYSDSRVKYLEYTPISYPYTIAYTSVVSTSNTAFIQSFMPLDSYYLSVEKSRYTITHPKHLIIRKKEKHLQGLNIEKEESPGKLSYIVKNIKPIKPESYSPLFRNIVPRVLVALNEFSLEGVASKVENWNDFGKWMYHDLIKDTHDLPESTITMIQNLVKDEPTDIDKAKKIYKYVQDKTRYISVQVGIGGWKPFNASEVDKLGYGDCKALTNYTMSLLNAAGVKSNYCVVYGGDDIMSLEEDFASMQGNHVFLNVPNGDENIWLECTSQKVPFGFIADFTDDRDVLVVTPEGGTIIHTKKYNPDESLQTIKGFFSIDNDGSINVKTTISSKGLQYSDKLRLDSETERDLDSHYKERWDYINSISINEMHINNDKNNIEIIEDISFSANSFTKIIGNRMLFTINALNRLTDIPDRYRKRNAPLKIERGFKDVDEVEIKLPVSYKVEALPKDQSIETKFGNYKTKIEVKDEVTLIYKREFTVNDGEFPKEDYTKFREFCKAVLKQDNSKVALIKK</sequence>
<dbReference type="InterPro" id="IPR024618">
    <property type="entry name" value="DUF3857"/>
</dbReference>
<keyword evidence="5" id="KW-1185">Reference proteome</keyword>
<dbReference type="InterPro" id="IPR038765">
    <property type="entry name" value="Papain-like_cys_pep_sf"/>
</dbReference>
<evidence type="ECO:0000256" key="1">
    <source>
        <dbReference type="SAM" id="SignalP"/>
    </source>
</evidence>
<comment type="caution">
    <text evidence="4">The sequence shown here is derived from an EMBL/GenBank/DDBJ whole genome shotgun (WGS) entry which is preliminary data.</text>
</comment>
<accession>A0ABP9H9N8</accession>
<dbReference type="Gene3D" id="2.60.40.3140">
    <property type="match status" value="1"/>
</dbReference>
<evidence type="ECO:0000313" key="4">
    <source>
        <dbReference type="EMBL" id="GAA4964812.1"/>
    </source>
</evidence>
<evidence type="ECO:0000259" key="2">
    <source>
        <dbReference type="Pfam" id="PF01841"/>
    </source>
</evidence>
<dbReference type="EMBL" id="BAABJK010000004">
    <property type="protein sequence ID" value="GAA4964812.1"/>
    <property type="molecule type" value="Genomic_DNA"/>
</dbReference>
<protein>
    <recommendedName>
        <fullName evidence="6">DUF3857 domain-containing protein</fullName>
    </recommendedName>
</protein>
<dbReference type="Gene3D" id="2.60.120.1130">
    <property type="match status" value="1"/>
</dbReference>
<evidence type="ECO:0000259" key="3">
    <source>
        <dbReference type="Pfam" id="PF12969"/>
    </source>
</evidence>
<dbReference type="Pfam" id="PF01841">
    <property type="entry name" value="Transglut_core"/>
    <property type="match status" value="1"/>
</dbReference>
<name>A0ABP9H9N8_9FLAO</name>